<name>E8WZ95_GRATM</name>
<proteinExistence type="predicted"/>
<keyword evidence="1" id="KW-0812">Transmembrane</keyword>
<evidence type="ECO:0000256" key="1">
    <source>
        <dbReference type="SAM" id="Phobius"/>
    </source>
</evidence>
<dbReference type="PaxDb" id="1198114-AciX9_0626"/>
<dbReference type="AlphaFoldDB" id="E8WZ95"/>
<dbReference type="Proteomes" id="UP000000343">
    <property type="component" value="Chromosome"/>
</dbReference>
<dbReference type="EMBL" id="CP002480">
    <property type="protein sequence ID" value="ADW67697.1"/>
    <property type="molecule type" value="Genomic_DNA"/>
</dbReference>
<dbReference type="eggNOG" id="ENOG502ZSRS">
    <property type="taxonomic scope" value="Bacteria"/>
</dbReference>
<organism evidence="3">
    <name type="scientific">Granulicella tundricola (strain ATCC BAA-1859 / DSM 23138 / MP5ACTX9)</name>
    <dbReference type="NCBI Taxonomy" id="1198114"/>
    <lineage>
        <taxon>Bacteria</taxon>
        <taxon>Pseudomonadati</taxon>
        <taxon>Acidobacteriota</taxon>
        <taxon>Terriglobia</taxon>
        <taxon>Terriglobales</taxon>
        <taxon>Acidobacteriaceae</taxon>
        <taxon>Granulicella</taxon>
    </lineage>
</organism>
<reference evidence="3" key="1">
    <citation type="submission" date="2011-01" db="EMBL/GenBank/DDBJ databases">
        <title>Complete sequence of chromosome of Acidobacterium sp. MP5ACTX9.</title>
        <authorList>
            <consortium name="US DOE Joint Genome Institute"/>
            <person name="Lucas S."/>
            <person name="Copeland A."/>
            <person name="Lapidus A."/>
            <person name="Cheng J.-F."/>
            <person name="Goodwin L."/>
            <person name="Pitluck S."/>
            <person name="Teshima H."/>
            <person name="Detter J.C."/>
            <person name="Han C."/>
            <person name="Tapia R."/>
            <person name="Land M."/>
            <person name="Hauser L."/>
            <person name="Kyrpides N."/>
            <person name="Ivanova N."/>
            <person name="Ovchinnikova G."/>
            <person name="Pagani I."/>
            <person name="Rawat S.R."/>
            <person name="Mannisto M."/>
            <person name="Haggblom M.M."/>
            <person name="Woyke T."/>
        </authorList>
    </citation>
    <scope>NUCLEOTIDE SEQUENCE [LARGE SCALE GENOMIC DNA]</scope>
    <source>
        <strain evidence="3">MP5ACTX9</strain>
    </source>
</reference>
<protein>
    <submittedName>
        <fullName evidence="2">Uncharacterized protein</fullName>
    </submittedName>
</protein>
<gene>
    <name evidence="2" type="ordered locus">AciX9_0626</name>
</gene>
<dbReference type="KEGG" id="acm:AciX9_0626"/>
<evidence type="ECO:0000313" key="3">
    <source>
        <dbReference type="Proteomes" id="UP000000343"/>
    </source>
</evidence>
<keyword evidence="1" id="KW-0472">Membrane</keyword>
<feature type="transmembrane region" description="Helical" evidence="1">
    <location>
        <begin position="36"/>
        <end position="53"/>
    </location>
</feature>
<dbReference type="HOGENOM" id="CLU_2569056_0_0_0"/>
<dbReference type="OrthoDB" id="122909at2"/>
<keyword evidence="1" id="KW-1133">Transmembrane helix</keyword>
<keyword evidence="3" id="KW-1185">Reference proteome</keyword>
<evidence type="ECO:0000313" key="2">
    <source>
        <dbReference type="EMBL" id="ADW67697.1"/>
    </source>
</evidence>
<sequence>MALKLTYWTLTLMFFVALTFSFEGHAYAYVDPGSSLLLFQSVSTVATGVLFYFRRRIKRLFTRTPVKPAQQPAIPVLARKQ</sequence>
<dbReference type="STRING" id="1198114.AciX9_0626"/>
<dbReference type="RefSeq" id="WP_013579025.1">
    <property type="nucleotide sequence ID" value="NC_015064.1"/>
</dbReference>
<accession>E8WZ95</accession>